<reference evidence="2 3" key="1">
    <citation type="journal article" date="2019" name="Extremophiles">
        <title>Biogeography of thermophiles and predominance of Thermus scotoductus in domestic water heaters.</title>
        <authorList>
            <person name="Wilpiszeski R.L."/>
            <person name="Zhang Z."/>
            <person name="House C.H."/>
        </authorList>
    </citation>
    <scope>NUCLEOTIDE SEQUENCE [LARGE SCALE GENOMIC DNA]</scope>
    <source>
        <strain evidence="2 3">1_S1</strain>
    </source>
</reference>
<dbReference type="SUPFAM" id="SSF56801">
    <property type="entry name" value="Acetyl-CoA synthetase-like"/>
    <property type="match status" value="1"/>
</dbReference>
<protein>
    <submittedName>
        <fullName evidence="2">Acetyl-CoA synthetase</fullName>
    </submittedName>
</protein>
<evidence type="ECO:0000313" key="2">
    <source>
        <dbReference type="EMBL" id="RTI58659.1"/>
    </source>
</evidence>
<sequence length="129" mass="13827">LGRSEEVIKLGEARLGTAEVEAALLTHPQVAEAAAIGLPGEEGERLVLFVVPRTKDLPEELKPLLAEKLKAHLFRHLGPLGPVEVFFTESLPRTRSGKILRRLLKAELLGVDPGDTSGLEDGYGGGKDS</sequence>
<accession>A0A430VU25</accession>
<dbReference type="InterPro" id="IPR025110">
    <property type="entry name" value="AMP-bd_C"/>
</dbReference>
<feature type="domain" description="AMP-binding enzyme C-terminal" evidence="1">
    <location>
        <begin position="19"/>
        <end position="98"/>
    </location>
</feature>
<feature type="non-terminal residue" evidence="2">
    <location>
        <position position="1"/>
    </location>
</feature>
<comment type="caution">
    <text evidence="2">The sequence shown here is derived from an EMBL/GenBank/DDBJ whole genome shotgun (WGS) entry which is preliminary data.</text>
</comment>
<dbReference type="GO" id="GO:0003987">
    <property type="term" value="F:acetate-CoA ligase activity"/>
    <property type="evidence" value="ECO:0007669"/>
    <property type="project" value="TreeGrafter"/>
</dbReference>
<gene>
    <name evidence="2" type="ORF">CSW14_03350</name>
</gene>
<evidence type="ECO:0000313" key="3">
    <source>
        <dbReference type="Proteomes" id="UP000287467"/>
    </source>
</evidence>
<evidence type="ECO:0000259" key="1">
    <source>
        <dbReference type="Pfam" id="PF13193"/>
    </source>
</evidence>
<dbReference type="Gene3D" id="3.30.300.30">
    <property type="match status" value="1"/>
</dbReference>
<proteinExistence type="predicted"/>
<dbReference type="GO" id="GO:0006085">
    <property type="term" value="P:acetyl-CoA biosynthetic process"/>
    <property type="evidence" value="ECO:0007669"/>
    <property type="project" value="TreeGrafter"/>
</dbReference>
<dbReference type="EMBL" id="PEMW01000080">
    <property type="protein sequence ID" value="RTI58659.1"/>
    <property type="molecule type" value="Genomic_DNA"/>
</dbReference>
<name>A0A430VU25_THESC</name>
<dbReference type="PANTHER" id="PTHR24095:SF14">
    <property type="entry name" value="ACETYL-COENZYME A SYNTHETASE 1"/>
    <property type="match status" value="1"/>
</dbReference>
<dbReference type="Pfam" id="PF13193">
    <property type="entry name" value="AMP-binding_C"/>
    <property type="match status" value="1"/>
</dbReference>
<dbReference type="InterPro" id="IPR045851">
    <property type="entry name" value="AMP-bd_C_sf"/>
</dbReference>
<dbReference type="Proteomes" id="UP000287467">
    <property type="component" value="Unassembled WGS sequence"/>
</dbReference>
<dbReference type="PANTHER" id="PTHR24095">
    <property type="entry name" value="ACETYL-COENZYME A SYNTHETASE"/>
    <property type="match status" value="1"/>
</dbReference>
<dbReference type="AlphaFoldDB" id="A0A430VU25"/>
<organism evidence="2 3">
    <name type="scientific">Thermus scotoductus</name>
    <dbReference type="NCBI Taxonomy" id="37636"/>
    <lineage>
        <taxon>Bacteria</taxon>
        <taxon>Thermotogati</taxon>
        <taxon>Deinococcota</taxon>
        <taxon>Deinococci</taxon>
        <taxon>Thermales</taxon>
        <taxon>Thermaceae</taxon>
        <taxon>Thermus</taxon>
    </lineage>
</organism>